<proteinExistence type="inferred from homology"/>
<dbReference type="EMBL" id="AYSA01000460">
    <property type="protein sequence ID" value="ESZ91775.1"/>
    <property type="molecule type" value="Genomic_DNA"/>
</dbReference>
<evidence type="ECO:0000313" key="11">
    <source>
        <dbReference type="Proteomes" id="UP000019487"/>
    </source>
</evidence>
<evidence type="ECO:0000256" key="2">
    <source>
        <dbReference type="ARBA" id="ARBA00009626"/>
    </source>
</evidence>
<feature type="compositionally biased region" description="Basic and acidic residues" evidence="9">
    <location>
        <begin position="247"/>
        <end position="281"/>
    </location>
</feature>
<dbReference type="InterPro" id="IPR019258">
    <property type="entry name" value="Mediator_Med4"/>
</dbReference>
<protein>
    <recommendedName>
        <fullName evidence="3 8">Mediator of RNA polymerase II transcription subunit 4</fullName>
    </recommendedName>
    <alternativeName>
        <fullName evidence="7 8">Mediator complex subunit 4</fullName>
    </alternativeName>
</protein>
<evidence type="ECO:0000256" key="5">
    <source>
        <dbReference type="ARBA" id="ARBA00023163"/>
    </source>
</evidence>
<feature type="compositionally biased region" description="Polar residues" evidence="9">
    <location>
        <begin position="166"/>
        <end position="178"/>
    </location>
</feature>
<dbReference type="Pfam" id="PF10018">
    <property type="entry name" value="Med4"/>
    <property type="match status" value="1"/>
</dbReference>
<dbReference type="OrthoDB" id="1929813at2759"/>
<dbReference type="GO" id="GO:0016592">
    <property type="term" value="C:mediator complex"/>
    <property type="evidence" value="ECO:0007669"/>
    <property type="project" value="InterPro"/>
</dbReference>
<comment type="subcellular location">
    <subcellularLocation>
        <location evidence="1 8">Nucleus</location>
    </subcellularLocation>
</comment>
<organism evidence="10 11">
    <name type="scientific">Sclerotinia borealis (strain F-4128)</name>
    <dbReference type="NCBI Taxonomy" id="1432307"/>
    <lineage>
        <taxon>Eukaryota</taxon>
        <taxon>Fungi</taxon>
        <taxon>Dikarya</taxon>
        <taxon>Ascomycota</taxon>
        <taxon>Pezizomycotina</taxon>
        <taxon>Leotiomycetes</taxon>
        <taxon>Helotiales</taxon>
        <taxon>Sclerotiniaceae</taxon>
        <taxon>Sclerotinia</taxon>
    </lineage>
</organism>
<comment type="function">
    <text evidence="8">Component of the Mediator complex, a coactivator involved in the regulated transcription of nearly all RNA polymerase II-dependent genes. Mediator functions as a bridge to convey information from gene-specific regulatory proteins to the basal RNA polymerase II transcription machinery. Mediator is recruited to promoters by direct interactions with regulatory proteins and serves as a scaffold for the assembly of a functional preinitiation complex with RNA polymerase II and the general transcription factors.</text>
</comment>
<reference evidence="10 11" key="1">
    <citation type="journal article" date="2014" name="Genome Announc.">
        <title>Draft genome sequence of Sclerotinia borealis, a psychrophilic plant pathogenic fungus.</title>
        <authorList>
            <person name="Mardanov A.V."/>
            <person name="Beletsky A.V."/>
            <person name="Kadnikov V.V."/>
            <person name="Ignatov A.N."/>
            <person name="Ravin N.V."/>
        </authorList>
    </citation>
    <scope>NUCLEOTIDE SEQUENCE [LARGE SCALE GENOMIC DNA]</scope>
    <source>
        <strain evidence="11">F-4157</strain>
    </source>
</reference>
<gene>
    <name evidence="8" type="primary">MED4</name>
    <name evidence="10" type="ORF">SBOR_7845</name>
</gene>
<evidence type="ECO:0000256" key="8">
    <source>
        <dbReference type="RuleBase" id="RU364141"/>
    </source>
</evidence>
<sequence length="309" mass="34234">MDKIIDARFDRVEKALASLIASISKYNPVPALAQDLVLADQELNDGLSLLNQHQHNTYKLTTLHATSAALDTQVREFTLLLNSTRSELLNTSSSEYPEDKNLVEYEELLSYARKISKFTVPPEARLSKLEDTSSKQDGVATNGSTTPNVTVMGNGANGTSMDLDISSITPSNGTTSLAPSQDPVSQQPSQTQTALDAETTRLLNTGFDLRPFVPWAREDDIKMGALASLQVLVDSGIDPEGWDPEIEEQKKREKVEEAEREAEAERMQEEEKRRLEMERRNNAMSGVQGGTAAERPKVFQLDEFDDDDD</sequence>
<dbReference type="Proteomes" id="UP000019487">
    <property type="component" value="Unassembled WGS sequence"/>
</dbReference>
<dbReference type="STRING" id="1432307.W9CB48"/>
<evidence type="ECO:0000256" key="7">
    <source>
        <dbReference type="ARBA" id="ARBA00031257"/>
    </source>
</evidence>
<evidence type="ECO:0000256" key="6">
    <source>
        <dbReference type="ARBA" id="ARBA00023242"/>
    </source>
</evidence>
<keyword evidence="11" id="KW-1185">Reference proteome</keyword>
<feature type="region of interest" description="Disordered" evidence="9">
    <location>
        <begin position="127"/>
        <end position="194"/>
    </location>
</feature>
<dbReference type="HOGENOM" id="CLU_057381_1_0_1"/>
<feature type="compositionally biased region" description="Polar residues" evidence="9">
    <location>
        <begin position="135"/>
        <end position="151"/>
    </location>
</feature>
<keyword evidence="6 8" id="KW-0539">Nucleus</keyword>
<evidence type="ECO:0000313" key="10">
    <source>
        <dbReference type="EMBL" id="ESZ91775.1"/>
    </source>
</evidence>
<evidence type="ECO:0000256" key="1">
    <source>
        <dbReference type="ARBA" id="ARBA00004123"/>
    </source>
</evidence>
<keyword evidence="5 8" id="KW-0804">Transcription</keyword>
<name>W9CB48_SCLBF</name>
<keyword evidence="8" id="KW-0010">Activator</keyword>
<evidence type="ECO:0000256" key="3">
    <source>
        <dbReference type="ARBA" id="ARBA00020629"/>
    </source>
</evidence>
<feature type="region of interest" description="Disordered" evidence="9">
    <location>
        <begin position="236"/>
        <end position="309"/>
    </location>
</feature>
<feature type="compositionally biased region" description="Low complexity" evidence="9">
    <location>
        <begin position="179"/>
        <end position="192"/>
    </location>
</feature>
<dbReference type="GO" id="GO:0006357">
    <property type="term" value="P:regulation of transcription by RNA polymerase II"/>
    <property type="evidence" value="ECO:0007669"/>
    <property type="project" value="InterPro"/>
</dbReference>
<evidence type="ECO:0000256" key="9">
    <source>
        <dbReference type="SAM" id="MobiDB-lite"/>
    </source>
</evidence>
<accession>W9CB48</accession>
<dbReference type="GO" id="GO:0003712">
    <property type="term" value="F:transcription coregulator activity"/>
    <property type="evidence" value="ECO:0007669"/>
    <property type="project" value="InterPro"/>
</dbReference>
<evidence type="ECO:0000256" key="4">
    <source>
        <dbReference type="ARBA" id="ARBA00023015"/>
    </source>
</evidence>
<comment type="subunit">
    <text evidence="8">Component of the Mediator complex.</text>
</comment>
<comment type="caution">
    <text evidence="10">The sequence shown here is derived from an EMBL/GenBank/DDBJ whole genome shotgun (WGS) entry which is preliminary data.</text>
</comment>
<keyword evidence="4 8" id="KW-0805">Transcription regulation</keyword>
<comment type="similarity">
    <text evidence="2 8">Belongs to the Mediator complex subunit 4 family.</text>
</comment>
<dbReference type="AlphaFoldDB" id="W9CB48"/>